<keyword evidence="10" id="KW-0325">Glycoprotein</keyword>
<name>A0A1B0BDY3_9MUSC</name>
<dbReference type="GO" id="GO:0005229">
    <property type="term" value="F:intracellularly calcium-gated chloride channel activity"/>
    <property type="evidence" value="ECO:0007669"/>
    <property type="project" value="TreeGrafter"/>
</dbReference>
<evidence type="ECO:0000256" key="4">
    <source>
        <dbReference type="ARBA" id="ARBA00022475"/>
    </source>
</evidence>
<dbReference type="InterPro" id="IPR006990">
    <property type="entry name" value="Tweety"/>
</dbReference>
<dbReference type="Proteomes" id="UP000092460">
    <property type="component" value="Unassembled WGS sequence"/>
</dbReference>
<comment type="subcellular location">
    <subcellularLocation>
        <location evidence="1">Cell membrane</location>
        <topology evidence="1">Multi-pass membrane protein</topology>
    </subcellularLocation>
</comment>
<evidence type="ECO:0000256" key="2">
    <source>
        <dbReference type="ARBA" id="ARBA00009849"/>
    </source>
</evidence>
<keyword evidence="15" id="KW-1185">Reference proteome</keyword>
<keyword evidence="7 13" id="KW-0406">Ion transport</keyword>
<keyword evidence="5 13" id="KW-0812">Transmembrane</keyword>
<evidence type="ECO:0000256" key="9">
    <source>
        <dbReference type="ARBA" id="ARBA00023173"/>
    </source>
</evidence>
<feature type="transmembrane region" description="Helical" evidence="13">
    <location>
        <begin position="49"/>
        <end position="66"/>
    </location>
</feature>
<reference evidence="15" key="1">
    <citation type="submission" date="2015-01" db="EMBL/GenBank/DDBJ databases">
        <authorList>
            <person name="Aksoy S."/>
            <person name="Warren W."/>
            <person name="Wilson R.K."/>
        </authorList>
    </citation>
    <scope>NUCLEOTIDE SEQUENCE [LARGE SCALE GENOMIC DNA]</scope>
    <source>
        <strain evidence="15">IAEA</strain>
    </source>
</reference>
<evidence type="ECO:0000313" key="15">
    <source>
        <dbReference type="Proteomes" id="UP000092460"/>
    </source>
</evidence>
<dbReference type="PANTHER" id="PTHR12424:SF18">
    <property type="entry name" value="PROTEIN TWEETY-2"/>
    <property type="match status" value="1"/>
</dbReference>
<evidence type="ECO:0000256" key="6">
    <source>
        <dbReference type="ARBA" id="ARBA00022989"/>
    </source>
</evidence>
<sequence>MERSLGILASIPAGLLILSLFGLLLYLLTRCCDRKPRKPSAQRCQSCSLVIITLMTCASIGLGLYGNDDFHNGLLQAFSSGKQVEGLVLSLKRQTKCYNAWATKCKHNFLHFNFKLILLKEIDVNSIGMTSCQLCGAELQQKMQRNIHRNAVAAVVKRNTRIHERQNQ</sequence>
<proteinExistence type="inferred from homology"/>
<evidence type="ECO:0000256" key="5">
    <source>
        <dbReference type="ARBA" id="ARBA00022692"/>
    </source>
</evidence>
<evidence type="ECO:0000256" key="3">
    <source>
        <dbReference type="ARBA" id="ARBA00022448"/>
    </source>
</evidence>
<dbReference type="VEuPathDB" id="VectorBase:GPPI026962"/>
<dbReference type="GO" id="GO:0005886">
    <property type="term" value="C:plasma membrane"/>
    <property type="evidence" value="ECO:0007669"/>
    <property type="project" value="UniProtKB-SubCell"/>
</dbReference>
<keyword evidence="11 13" id="KW-0868">Chloride</keyword>
<evidence type="ECO:0000256" key="8">
    <source>
        <dbReference type="ARBA" id="ARBA00023136"/>
    </source>
</evidence>
<comment type="similarity">
    <text evidence="2 13">Belongs to the tweety family.</text>
</comment>
<comment type="function">
    <text evidence="13">Probable chloride channel.</text>
</comment>
<accession>A0A1B0BDY3</accession>
<dbReference type="Pfam" id="PF04906">
    <property type="entry name" value="Tweety"/>
    <property type="match status" value="1"/>
</dbReference>
<keyword evidence="8 13" id="KW-0472">Membrane</keyword>
<evidence type="ECO:0000256" key="1">
    <source>
        <dbReference type="ARBA" id="ARBA00004651"/>
    </source>
</evidence>
<protein>
    <recommendedName>
        <fullName evidence="13">Protein tweety homolog</fullName>
    </recommendedName>
</protein>
<organism evidence="14 15">
    <name type="scientific">Glossina palpalis gambiensis</name>
    <dbReference type="NCBI Taxonomy" id="67801"/>
    <lineage>
        <taxon>Eukaryota</taxon>
        <taxon>Metazoa</taxon>
        <taxon>Ecdysozoa</taxon>
        <taxon>Arthropoda</taxon>
        <taxon>Hexapoda</taxon>
        <taxon>Insecta</taxon>
        <taxon>Pterygota</taxon>
        <taxon>Neoptera</taxon>
        <taxon>Endopterygota</taxon>
        <taxon>Diptera</taxon>
        <taxon>Brachycera</taxon>
        <taxon>Muscomorpha</taxon>
        <taxon>Hippoboscoidea</taxon>
        <taxon>Glossinidae</taxon>
        <taxon>Glossina</taxon>
    </lineage>
</organism>
<keyword evidence="12 13" id="KW-0407">Ion channel</keyword>
<keyword evidence="6 13" id="KW-1133">Transmembrane helix</keyword>
<evidence type="ECO:0000256" key="10">
    <source>
        <dbReference type="ARBA" id="ARBA00023180"/>
    </source>
</evidence>
<evidence type="ECO:0000256" key="7">
    <source>
        <dbReference type="ARBA" id="ARBA00023065"/>
    </source>
</evidence>
<comment type="caution">
    <text evidence="13">Lacks conserved residue(s) required for the propagation of feature annotation.</text>
</comment>
<reference evidence="14" key="2">
    <citation type="submission" date="2020-05" db="UniProtKB">
        <authorList>
            <consortium name="EnsemblMetazoa"/>
        </authorList>
    </citation>
    <scope>IDENTIFICATION</scope>
    <source>
        <strain evidence="14">IAEA</strain>
    </source>
</reference>
<evidence type="ECO:0000256" key="11">
    <source>
        <dbReference type="ARBA" id="ARBA00023214"/>
    </source>
</evidence>
<keyword evidence="9 13" id="KW-0869">Chloride channel</keyword>
<dbReference type="PANTHER" id="PTHR12424">
    <property type="entry name" value="TWEETY-RELATED"/>
    <property type="match status" value="1"/>
</dbReference>
<keyword evidence="3 13" id="KW-0813">Transport</keyword>
<dbReference type="EnsemblMetazoa" id="GPPI026962-RA">
    <property type="protein sequence ID" value="GPPI026962-PA"/>
    <property type="gene ID" value="GPPI026962"/>
</dbReference>
<dbReference type="AlphaFoldDB" id="A0A1B0BDY3"/>
<feature type="transmembrane region" description="Helical" evidence="13">
    <location>
        <begin position="6"/>
        <end position="28"/>
    </location>
</feature>
<evidence type="ECO:0000256" key="12">
    <source>
        <dbReference type="ARBA" id="ARBA00023303"/>
    </source>
</evidence>
<keyword evidence="4" id="KW-1003">Cell membrane</keyword>
<evidence type="ECO:0000313" key="14">
    <source>
        <dbReference type="EnsemblMetazoa" id="GPPI026962-PA"/>
    </source>
</evidence>
<dbReference type="EMBL" id="JXJN01012728">
    <property type="status" value="NOT_ANNOTATED_CDS"/>
    <property type="molecule type" value="Genomic_DNA"/>
</dbReference>
<dbReference type="GO" id="GO:0034707">
    <property type="term" value="C:chloride channel complex"/>
    <property type="evidence" value="ECO:0007669"/>
    <property type="project" value="UniProtKB-UniRule"/>
</dbReference>
<dbReference type="GO" id="GO:0072320">
    <property type="term" value="F:volume-sensitive chloride channel activity"/>
    <property type="evidence" value="ECO:0007669"/>
    <property type="project" value="TreeGrafter"/>
</dbReference>
<evidence type="ECO:0000256" key="13">
    <source>
        <dbReference type="RuleBase" id="RU361114"/>
    </source>
</evidence>